<dbReference type="AlphaFoldDB" id="A0A1M6GJ26"/>
<evidence type="ECO:0000313" key="1">
    <source>
        <dbReference type="EMBL" id="SHJ09922.1"/>
    </source>
</evidence>
<gene>
    <name evidence="1" type="ORF">SAMN02745170_01721</name>
</gene>
<dbReference type="OrthoDB" id="1957476at2"/>
<dbReference type="RefSeq" id="WP_149734500.1">
    <property type="nucleotide sequence ID" value="NZ_FQZD01000012.1"/>
</dbReference>
<name>A0A1M6GJ26_9FIRM</name>
<sequence>MGRQNYMTITVADTIQDMFNEFVTIKGITKTAALNDVVEMYMLAKDEELYLNLKKKYLNVEGVKNMIADRDSKIDDSIPEYLFMKLGISTTNEGDELDGEETVRVYMNDEKIRGFTWFSTQSLFYGMSQDRVKHYNNQIAAGKKVKILFAVNNENFDNDIAFSADVLEVFSAKLPVECPEEGLPVEFDGEKARIWIKLVNIQDETKINASMMQITSTGRDLKQTISNSQYHFGYVSFKE</sequence>
<dbReference type="EMBL" id="FQZD01000012">
    <property type="protein sequence ID" value="SHJ09922.1"/>
    <property type="molecule type" value="Genomic_DNA"/>
</dbReference>
<organism evidence="1 2">
    <name type="scientific">Propionispora hippei DSM 15287</name>
    <dbReference type="NCBI Taxonomy" id="1123003"/>
    <lineage>
        <taxon>Bacteria</taxon>
        <taxon>Bacillati</taxon>
        <taxon>Bacillota</taxon>
        <taxon>Negativicutes</taxon>
        <taxon>Selenomonadales</taxon>
        <taxon>Sporomusaceae</taxon>
        <taxon>Propionispora</taxon>
    </lineage>
</organism>
<proteinExistence type="predicted"/>
<dbReference type="Proteomes" id="UP000322917">
    <property type="component" value="Unassembled WGS sequence"/>
</dbReference>
<accession>A0A1M6GJ26</accession>
<protein>
    <submittedName>
        <fullName evidence="1">Uncharacterized protein</fullName>
    </submittedName>
</protein>
<evidence type="ECO:0000313" key="2">
    <source>
        <dbReference type="Proteomes" id="UP000322917"/>
    </source>
</evidence>
<reference evidence="1 2" key="1">
    <citation type="submission" date="2016-11" db="EMBL/GenBank/DDBJ databases">
        <authorList>
            <person name="Varghese N."/>
            <person name="Submissions S."/>
        </authorList>
    </citation>
    <scope>NUCLEOTIDE SEQUENCE [LARGE SCALE GENOMIC DNA]</scope>
    <source>
        <strain evidence="1 2">DSM 15287</strain>
    </source>
</reference>
<keyword evidence="2" id="KW-1185">Reference proteome</keyword>